<dbReference type="Gene3D" id="3.10.450.50">
    <property type="match status" value="1"/>
</dbReference>
<feature type="domain" description="SnoaL-like" evidence="1">
    <location>
        <begin position="40"/>
        <end position="135"/>
    </location>
</feature>
<evidence type="ECO:0000259" key="1">
    <source>
        <dbReference type="Pfam" id="PF12680"/>
    </source>
</evidence>
<accession>A0ABR7TYP5</accession>
<evidence type="ECO:0000313" key="2">
    <source>
        <dbReference type="EMBL" id="MBC9934902.1"/>
    </source>
</evidence>
<dbReference type="SUPFAM" id="SSF54427">
    <property type="entry name" value="NTF2-like"/>
    <property type="match status" value="1"/>
</dbReference>
<reference evidence="2 3" key="1">
    <citation type="submission" date="2020-09" db="EMBL/GenBank/DDBJ databases">
        <title>Genome sequences of type strains of Chitinophaga qingshengii and Chitinophaga varians.</title>
        <authorList>
            <person name="Kittiwongwattana C."/>
        </authorList>
    </citation>
    <scope>NUCLEOTIDE SEQUENCE [LARGE SCALE GENOMIC DNA]</scope>
    <source>
        <strain evidence="2 3">JCM 30026</strain>
    </source>
</reference>
<evidence type="ECO:0000313" key="3">
    <source>
        <dbReference type="Proteomes" id="UP000659124"/>
    </source>
</evidence>
<comment type="caution">
    <text evidence="2">The sequence shown here is derived from an EMBL/GenBank/DDBJ whole genome shotgun (WGS) entry which is preliminary data.</text>
</comment>
<proteinExistence type="predicted"/>
<organism evidence="2 3">
    <name type="scientific">Chitinophaga qingshengii</name>
    <dbReference type="NCBI Taxonomy" id="1569794"/>
    <lineage>
        <taxon>Bacteria</taxon>
        <taxon>Pseudomonadati</taxon>
        <taxon>Bacteroidota</taxon>
        <taxon>Chitinophagia</taxon>
        <taxon>Chitinophagales</taxon>
        <taxon>Chitinophagaceae</taxon>
        <taxon>Chitinophaga</taxon>
    </lineage>
</organism>
<gene>
    <name evidence="2" type="ORF">ICL07_31280</name>
</gene>
<dbReference type="EMBL" id="JACVFC010000007">
    <property type="protein sequence ID" value="MBC9934902.1"/>
    <property type="molecule type" value="Genomic_DNA"/>
</dbReference>
<dbReference type="InterPro" id="IPR032710">
    <property type="entry name" value="NTF2-like_dom_sf"/>
</dbReference>
<name>A0ABR7TYP5_9BACT</name>
<dbReference type="Pfam" id="PF12680">
    <property type="entry name" value="SnoaL_2"/>
    <property type="match status" value="1"/>
</dbReference>
<dbReference type="InterPro" id="IPR037401">
    <property type="entry name" value="SnoaL-like"/>
</dbReference>
<dbReference type="Proteomes" id="UP000659124">
    <property type="component" value="Unassembled WGS sequence"/>
</dbReference>
<sequence>MEKKTNVPEKVDRNHPAFNKNSEPFYNIVMEGLKGEVDGEHFWDAVAENAVFEFLYNIPGFTNEIKGRKAYMDWFGGYSNILHTSDNLRIYKSANPENVIVLEYQVHGTVPSTGKAYDNRFCSIVTIKDRKIIHWRDYMDSLAVMLSVSPDYSAK</sequence>
<dbReference type="RefSeq" id="WP_188091998.1">
    <property type="nucleotide sequence ID" value="NZ_JACVFC010000007.1"/>
</dbReference>
<protein>
    <submittedName>
        <fullName evidence="2">Nuclear transport factor 2 family protein</fullName>
    </submittedName>
</protein>
<keyword evidence="3" id="KW-1185">Reference proteome</keyword>